<dbReference type="InterPro" id="IPR038117">
    <property type="entry name" value="BofC_C_sf"/>
</dbReference>
<comment type="caution">
    <text evidence="3">The sequence shown here is derived from an EMBL/GenBank/DDBJ whole genome shotgun (WGS) entry which is preliminary data.</text>
</comment>
<feature type="domain" description="Bypass of forespore C C-terminal" evidence="1">
    <location>
        <begin position="105"/>
        <end position="177"/>
    </location>
</feature>
<keyword evidence="4" id="KW-1185">Reference proteome</keyword>
<evidence type="ECO:0000313" key="3">
    <source>
        <dbReference type="EMBL" id="OZM58012.1"/>
    </source>
</evidence>
<dbReference type="Proteomes" id="UP000217083">
    <property type="component" value="Unassembled WGS sequence"/>
</dbReference>
<dbReference type="InterPro" id="IPR015050">
    <property type="entry name" value="BofC_C"/>
</dbReference>
<dbReference type="InterPro" id="IPR038118">
    <property type="entry name" value="BOFC_N_sf"/>
</dbReference>
<evidence type="ECO:0000259" key="2">
    <source>
        <dbReference type="Pfam" id="PF08977"/>
    </source>
</evidence>
<reference evidence="3 4" key="2">
    <citation type="submission" date="2017-09" db="EMBL/GenBank/DDBJ databases">
        <title>Bacillus patelloidae sp. nov., isolated from the intestinal tract of a marine limpet.</title>
        <authorList>
            <person name="Liu R."/>
            <person name="Dong C."/>
            <person name="Shao Z."/>
        </authorList>
    </citation>
    <scope>NUCLEOTIDE SEQUENCE [LARGE SCALE GENOMIC DNA]</scope>
    <source>
        <strain evidence="3 4">SA5d-4</strain>
    </source>
</reference>
<evidence type="ECO:0000313" key="4">
    <source>
        <dbReference type="Proteomes" id="UP000217083"/>
    </source>
</evidence>
<feature type="domain" description="Bypass-of-forespore C N-terminal" evidence="2">
    <location>
        <begin position="54"/>
        <end position="102"/>
    </location>
</feature>
<evidence type="ECO:0000259" key="1">
    <source>
        <dbReference type="Pfam" id="PF08955"/>
    </source>
</evidence>
<dbReference type="Pfam" id="PF08955">
    <property type="entry name" value="BofC_C"/>
    <property type="match status" value="1"/>
</dbReference>
<proteinExistence type="predicted"/>
<dbReference type="InterPro" id="IPR015071">
    <property type="entry name" value="BOFC_N"/>
</dbReference>
<protein>
    <submittedName>
        <fullName evidence="3">Regulator</fullName>
    </submittedName>
</protein>
<gene>
    <name evidence="3" type="ORF">CIB95_05635</name>
</gene>
<reference evidence="4" key="1">
    <citation type="submission" date="2017-08" db="EMBL/GenBank/DDBJ databases">
        <authorList>
            <person name="Huang Z."/>
        </authorList>
    </citation>
    <scope>NUCLEOTIDE SEQUENCE [LARGE SCALE GENOMIC DNA]</scope>
    <source>
        <strain evidence="4">SA5d-4</strain>
    </source>
</reference>
<dbReference type="Gene3D" id="3.30.70.1740">
    <property type="entry name" value="Bypass-of-forespore C, C-terminal domain"/>
    <property type="match status" value="1"/>
</dbReference>
<dbReference type="Pfam" id="PF08977">
    <property type="entry name" value="BOFC_N"/>
    <property type="match status" value="1"/>
</dbReference>
<dbReference type="Gene3D" id="3.10.20.420">
    <property type="entry name" value="Bypass-of-forespore C, N-terminal domain"/>
    <property type="match status" value="1"/>
</dbReference>
<sequence>MLVLSTAVFSYQTIVKEVKGKEQITVLENEKLIARTEIEQEKKSSPTLAPLQLKVVLKRIYLDGETSEEVIKQTIWSMDDFWAQYEDWQLLDQKEGQVTFKQHIDDISPLLKANGYFGIDQEGRLSIYKGNPAADEVIQSFFQIDLEKLESKLKEQLKEGIVIISKDQYSQLLQSLKEYEVR</sequence>
<name>A0A263BWS5_9BACI</name>
<accession>A0A263BWS5</accession>
<dbReference type="AlphaFoldDB" id="A0A263BWS5"/>
<organism evidence="3 4">
    <name type="scientific">Lottiidibacillus patelloidae</name>
    <dbReference type="NCBI Taxonomy" id="2670334"/>
    <lineage>
        <taxon>Bacteria</taxon>
        <taxon>Bacillati</taxon>
        <taxon>Bacillota</taxon>
        <taxon>Bacilli</taxon>
        <taxon>Bacillales</taxon>
        <taxon>Bacillaceae</taxon>
        <taxon>Lottiidibacillus</taxon>
    </lineage>
</organism>
<dbReference type="EMBL" id="NPIA01000002">
    <property type="protein sequence ID" value="OZM58012.1"/>
    <property type="molecule type" value="Genomic_DNA"/>
</dbReference>